<dbReference type="Pfam" id="PF22456">
    <property type="entry name" value="PqqF-like_C_4"/>
    <property type="match status" value="1"/>
</dbReference>
<dbReference type="GO" id="GO:0004222">
    <property type="term" value="F:metalloendopeptidase activity"/>
    <property type="evidence" value="ECO:0007669"/>
    <property type="project" value="InterPro"/>
</dbReference>
<dbReference type="InterPro" id="IPR007863">
    <property type="entry name" value="Peptidase_M16_C"/>
</dbReference>
<keyword evidence="3" id="KW-0479">Metal-binding</keyword>
<dbReference type="FunFam" id="3.30.830.10:FF:000004">
    <property type="entry name" value="Putative insulin-degrading enzyme"/>
    <property type="match status" value="1"/>
</dbReference>
<evidence type="ECO:0000259" key="11">
    <source>
        <dbReference type="Pfam" id="PF16187"/>
    </source>
</evidence>
<evidence type="ECO:0000256" key="5">
    <source>
        <dbReference type="ARBA" id="ARBA00022833"/>
    </source>
</evidence>
<dbReference type="GO" id="GO:0046872">
    <property type="term" value="F:metal ion binding"/>
    <property type="evidence" value="ECO:0007669"/>
    <property type="project" value="UniProtKB-KW"/>
</dbReference>
<proteinExistence type="inferred from homology"/>
<evidence type="ECO:0000256" key="3">
    <source>
        <dbReference type="ARBA" id="ARBA00022723"/>
    </source>
</evidence>
<dbReference type="GO" id="GO:0043171">
    <property type="term" value="P:peptide catabolic process"/>
    <property type="evidence" value="ECO:0007669"/>
    <property type="project" value="TreeGrafter"/>
</dbReference>
<dbReference type="GeneID" id="37021398"/>
<dbReference type="InterPro" id="IPR032632">
    <property type="entry name" value="Peptidase_M16_M"/>
</dbReference>
<evidence type="ECO:0000313" key="13">
    <source>
        <dbReference type="EMBL" id="PWN32284.1"/>
    </source>
</evidence>
<dbReference type="InterPro" id="IPR054734">
    <property type="entry name" value="PqqF-like_C_4"/>
</dbReference>
<feature type="domain" description="Coenzyme PQQ synthesis protein F-like C-terminal lobe" evidence="12">
    <location>
        <begin position="880"/>
        <end position="979"/>
    </location>
</feature>
<dbReference type="OrthoDB" id="952271at2759"/>
<protein>
    <submittedName>
        <fullName evidence="13">Uncharacterized protein</fullName>
    </submittedName>
</protein>
<evidence type="ECO:0000259" key="12">
    <source>
        <dbReference type="Pfam" id="PF22456"/>
    </source>
</evidence>
<dbReference type="InterPro" id="IPR011765">
    <property type="entry name" value="Pept_M16_N"/>
</dbReference>
<dbReference type="EMBL" id="KZ819606">
    <property type="protein sequence ID" value="PWN32284.1"/>
    <property type="molecule type" value="Genomic_DNA"/>
</dbReference>
<keyword evidence="2" id="KW-0645">Protease</keyword>
<evidence type="ECO:0000259" key="10">
    <source>
        <dbReference type="Pfam" id="PF05193"/>
    </source>
</evidence>
<dbReference type="Pfam" id="PF00675">
    <property type="entry name" value="Peptidase_M16"/>
    <property type="match status" value="1"/>
</dbReference>
<name>A0A316V4V0_9BASI</name>
<dbReference type="InParanoid" id="A0A316V4V0"/>
<evidence type="ECO:0000256" key="4">
    <source>
        <dbReference type="ARBA" id="ARBA00022801"/>
    </source>
</evidence>
<accession>A0A316V4V0</accession>
<keyword evidence="4" id="KW-0378">Hydrolase</keyword>
<dbReference type="FunFam" id="3.30.830.10:FF:000003">
    <property type="entry name" value="Insulin-degrading enzyme"/>
    <property type="match status" value="1"/>
</dbReference>
<dbReference type="Proteomes" id="UP000245771">
    <property type="component" value="Unassembled WGS sequence"/>
</dbReference>
<dbReference type="GO" id="GO:0051603">
    <property type="term" value="P:proteolysis involved in protein catabolic process"/>
    <property type="evidence" value="ECO:0007669"/>
    <property type="project" value="TreeGrafter"/>
</dbReference>
<dbReference type="FunFam" id="3.30.830.10:FF:000005">
    <property type="entry name" value="nardilysin isoform X1"/>
    <property type="match status" value="1"/>
</dbReference>
<dbReference type="GO" id="GO:0005739">
    <property type="term" value="C:mitochondrion"/>
    <property type="evidence" value="ECO:0007669"/>
    <property type="project" value="TreeGrafter"/>
</dbReference>
<feature type="domain" description="Peptidase M16 middle/third" evidence="11">
    <location>
        <begin position="488"/>
        <end position="773"/>
    </location>
</feature>
<reference evidence="13 14" key="1">
    <citation type="journal article" date="2018" name="Mol. Biol. Evol.">
        <title>Broad Genomic Sampling Reveals a Smut Pathogenic Ancestry of the Fungal Clade Ustilaginomycotina.</title>
        <authorList>
            <person name="Kijpornyongpan T."/>
            <person name="Mondo S.J."/>
            <person name="Barry K."/>
            <person name="Sandor L."/>
            <person name="Lee J."/>
            <person name="Lipzen A."/>
            <person name="Pangilinan J."/>
            <person name="LaButti K."/>
            <person name="Hainaut M."/>
            <person name="Henrissat B."/>
            <person name="Grigoriev I.V."/>
            <person name="Spatafora J.W."/>
            <person name="Aime M.C."/>
        </authorList>
    </citation>
    <scope>NUCLEOTIDE SEQUENCE [LARGE SCALE GENOMIC DNA]</scope>
    <source>
        <strain evidence="13 14">MCA 3882</strain>
    </source>
</reference>
<organism evidence="13 14">
    <name type="scientific">Meira miltonrushii</name>
    <dbReference type="NCBI Taxonomy" id="1280837"/>
    <lineage>
        <taxon>Eukaryota</taxon>
        <taxon>Fungi</taxon>
        <taxon>Dikarya</taxon>
        <taxon>Basidiomycota</taxon>
        <taxon>Ustilaginomycotina</taxon>
        <taxon>Exobasidiomycetes</taxon>
        <taxon>Exobasidiales</taxon>
        <taxon>Brachybasidiaceae</taxon>
        <taxon>Meira</taxon>
    </lineage>
</organism>
<dbReference type="STRING" id="1280837.A0A316V4V0"/>
<dbReference type="RefSeq" id="XP_025352586.1">
    <property type="nucleotide sequence ID" value="XM_025499617.1"/>
</dbReference>
<evidence type="ECO:0000256" key="6">
    <source>
        <dbReference type="ARBA" id="ARBA00023049"/>
    </source>
</evidence>
<dbReference type="Gene3D" id="3.30.830.10">
    <property type="entry name" value="Metalloenzyme, LuxS/M16 peptidase-like"/>
    <property type="match status" value="4"/>
</dbReference>
<evidence type="ECO:0000256" key="1">
    <source>
        <dbReference type="ARBA" id="ARBA00007261"/>
    </source>
</evidence>
<dbReference type="InterPro" id="IPR001431">
    <property type="entry name" value="Pept_M16_Zn_BS"/>
</dbReference>
<keyword evidence="14" id="KW-1185">Reference proteome</keyword>
<feature type="domain" description="Peptidase M16 C-terminal" evidence="10">
    <location>
        <begin position="304"/>
        <end position="482"/>
    </location>
</feature>
<dbReference type="PANTHER" id="PTHR43690:SF18">
    <property type="entry name" value="INSULIN-DEGRADING ENZYME-RELATED"/>
    <property type="match status" value="1"/>
</dbReference>
<keyword evidence="6" id="KW-0482">Metalloprotease</keyword>
<feature type="region of interest" description="Disordered" evidence="8">
    <location>
        <begin position="1153"/>
        <end position="1178"/>
    </location>
</feature>
<dbReference type="InterPro" id="IPR050626">
    <property type="entry name" value="Peptidase_M16"/>
</dbReference>
<feature type="domain" description="Peptidase M16 N-terminal" evidence="9">
    <location>
        <begin position="142"/>
        <end position="277"/>
    </location>
</feature>
<evidence type="ECO:0000259" key="9">
    <source>
        <dbReference type="Pfam" id="PF00675"/>
    </source>
</evidence>
<sequence length="1178" mass="133382">MLPATRLIARRGTRSALVVTGLCRRSTNKSLSVRSISTTINSQSLQQQSKRISPPLLQKYGTMSNMHPSRSLATSAAQQPNLTTGATLEPLQSLPEGYEIRTTVGSSKASAPYAVYTGKMEMSSLDDRTYRLLRLQNGLEALVIQDPETDKSSAAMDVRVGHLSDPIELQGLAHFCEHLLFMGTEKYPRENEYSEYLSNHSGSSNAYTGMENTNYFFDVGHKHLEGALDRFAQFFLQPLFDPSCTEREIRAVDSEHKKNLQSDAWRAFQLDKSLSDPNHPYSHFGTGNAKTLWDDPRNKGMDVRDELLKFHDRYYSANVMKLVILGRESIDTLTQWAVDKFSGVRNKGLAAPTFPANPLGPEQLQTQVFFRSVKDIRLLDLSFPIPDQSPLFRTKPGQFLSHFIGHEGQGSILSYLKAQGWANHLSAGAMNGADGFEFFKISIDLTAEGLTNYDKVVAAVFRYVDLLKRSPVPEWSFKEVQQLCDLAFRFKEKQPPSSYTSGLSSQLQLPYPREWVLSGPFLAREFDPQQIREVTERLSPSNCRISIAAQAMPDGSQGWDMKERWYGTEYKVTPLKSTETSVDANAMSLPQPNSFIPTTFDVPGAPTRGHQKPRPSLRPVLAQNSPLSRLWHKKDDQFFLPKANVFLILRSPLIDASPNNAVRCRMLVELIKDALTEYSYDAELAGLGYNIESQGDAIGLSVDGYNDKLPVLLRYILEQFASFKVDKDRFEIIKDQVRRGYQNFRLEAPFQHANYYTSYLTAERIWNADEKLSEMEHITAEDVQQFLHEVRARLHLEMLAHGNIDREEAKKLLNLSETILGPRPLAPTEQIGARSLILEPNTNARYAIAVPNEKNVNSSIEYYCQVGDPEDVPTRATLSLLSQIAQEPAFDQLRTKEQLGYLVFSGVRKSIGSMGFRIIVQSERSSDYLESRIDEFFRVNMHGLLQKMTTEEFEAQKESLIRKKMEKVKNLFDESSRYWFHIFSGYNDFLQRQTDIEALRKITKDDVVRLFERYIWPESKEGRSKLTVHVQSQIQMPRFSTEAYDAFAEQAQAKGWTDAISEDIAKQIRGQEMSLEMVKGLIVRDESAPNAAEVTALLDELAAKHPVQQDDTKLVRHNPKEQNVNIDQAVHFKASLRPSKAAVSVRSFEELSAEPSAEEHALADEEIEQSNKPVSANL</sequence>
<dbReference type="PANTHER" id="PTHR43690">
    <property type="entry name" value="NARDILYSIN"/>
    <property type="match status" value="1"/>
</dbReference>
<dbReference type="GO" id="GO:0005829">
    <property type="term" value="C:cytosol"/>
    <property type="evidence" value="ECO:0007669"/>
    <property type="project" value="TreeGrafter"/>
</dbReference>
<evidence type="ECO:0000256" key="8">
    <source>
        <dbReference type="SAM" id="MobiDB-lite"/>
    </source>
</evidence>
<dbReference type="Pfam" id="PF05193">
    <property type="entry name" value="Peptidase_M16_C"/>
    <property type="match status" value="1"/>
</dbReference>
<dbReference type="AlphaFoldDB" id="A0A316V4V0"/>
<evidence type="ECO:0000256" key="7">
    <source>
        <dbReference type="RuleBase" id="RU004447"/>
    </source>
</evidence>
<keyword evidence="5" id="KW-0862">Zinc</keyword>
<dbReference type="Pfam" id="PF16187">
    <property type="entry name" value="Peptidase_M16_M"/>
    <property type="match status" value="1"/>
</dbReference>
<dbReference type="SUPFAM" id="SSF63411">
    <property type="entry name" value="LuxS/MPP-like metallohydrolase"/>
    <property type="match status" value="4"/>
</dbReference>
<comment type="similarity">
    <text evidence="1 7">Belongs to the peptidase M16 family.</text>
</comment>
<evidence type="ECO:0000256" key="2">
    <source>
        <dbReference type="ARBA" id="ARBA00022670"/>
    </source>
</evidence>
<dbReference type="PROSITE" id="PS00143">
    <property type="entry name" value="INSULINASE"/>
    <property type="match status" value="1"/>
</dbReference>
<gene>
    <name evidence="13" type="ORF">FA14DRAFT_162452</name>
</gene>
<dbReference type="InterPro" id="IPR011249">
    <property type="entry name" value="Metalloenz_LuxS/M16"/>
</dbReference>
<dbReference type="FunCoup" id="A0A316V4V0">
    <property type="interactions" value="399"/>
</dbReference>
<evidence type="ECO:0000313" key="14">
    <source>
        <dbReference type="Proteomes" id="UP000245771"/>
    </source>
</evidence>